<dbReference type="STRING" id="1227739.Hsw_3246"/>
<feature type="transmembrane region" description="Helical" evidence="1">
    <location>
        <begin position="58"/>
        <end position="77"/>
    </location>
</feature>
<organism evidence="2 3">
    <name type="scientific">Hymenobacter swuensis DY53</name>
    <dbReference type="NCBI Taxonomy" id="1227739"/>
    <lineage>
        <taxon>Bacteria</taxon>
        <taxon>Pseudomonadati</taxon>
        <taxon>Bacteroidota</taxon>
        <taxon>Cytophagia</taxon>
        <taxon>Cytophagales</taxon>
        <taxon>Hymenobacteraceae</taxon>
        <taxon>Hymenobacter</taxon>
    </lineage>
</organism>
<feature type="transmembrane region" description="Helical" evidence="1">
    <location>
        <begin position="30"/>
        <end position="46"/>
    </location>
</feature>
<protein>
    <submittedName>
        <fullName evidence="2">Uncharacterized protein</fullName>
    </submittedName>
</protein>
<sequence length="126" mass="14107">MAAVSWLDAQVARLWRFGCHTVLPAVPRSGWLVVGLFGFGLLNLGFEREIWPHHPQADIWFGLLLCSCGLMLPWQSAATARRVSQVVVGSWQLLWQLLAWMSYAAAVLVSIPALIGFILCLMKVFR</sequence>
<proteinExistence type="predicted"/>
<feature type="transmembrane region" description="Helical" evidence="1">
    <location>
        <begin position="97"/>
        <end position="122"/>
    </location>
</feature>
<name>W8F890_9BACT</name>
<dbReference type="RefSeq" id="WP_044002964.1">
    <property type="nucleotide sequence ID" value="NZ_CP007145.1"/>
</dbReference>
<evidence type="ECO:0000313" key="3">
    <source>
        <dbReference type="Proteomes" id="UP000019423"/>
    </source>
</evidence>
<dbReference type="Proteomes" id="UP000019423">
    <property type="component" value="Chromosome"/>
</dbReference>
<accession>W8F890</accession>
<gene>
    <name evidence="2" type="ORF">Hsw_3246</name>
</gene>
<keyword evidence="1" id="KW-0812">Transmembrane</keyword>
<evidence type="ECO:0000313" key="2">
    <source>
        <dbReference type="EMBL" id="AHJ98841.1"/>
    </source>
</evidence>
<evidence type="ECO:0000256" key="1">
    <source>
        <dbReference type="SAM" id="Phobius"/>
    </source>
</evidence>
<dbReference type="OrthoDB" id="886403at2"/>
<keyword evidence="1" id="KW-0472">Membrane</keyword>
<dbReference type="PATRIC" id="fig|1227739.3.peg.3414"/>
<dbReference type="KEGG" id="hsw:Hsw_3246"/>
<keyword evidence="1" id="KW-1133">Transmembrane helix</keyword>
<keyword evidence="3" id="KW-1185">Reference proteome</keyword>
<reference evidence="2 3" key="1">
    <citation type="submission" date="2014-01" db="EMBL/GenBank/DDBJ databases">
        <title>Complete genome sequence of ionizing-radiation resistance bacterium Hymenobacter swuensis DY53.</title>
        <authorList>
            <person name="Jung J.-H."/>
            <person name="Jeong S.-W."/>
            <person name="Joe M.-H."/>
            <person name="Cho y.-j."/>
            <person name="Kim M.-K."/>
            <person name="Lim S.-Y."/>
        </authorList>
    </citation>
    <scope>NUCLEOTIDE SEQUENCE [LARGE SCALE GENOMIC DNA]</scope>
    <source>
        <strain evidence="2 3">DY53</strain>
    </source>
</reference>
<dbReference type="HOGENOM" id="CLU_1978474_0_0_10"/>
<dbReference type="AlphaFoldDB" id="W8F890"/>
<dbReference type="EMBL" id="CP007145">
    <property type="protein sequence ID" value="AHJ98841.1"/>
    <property type="molecule type" value="Genomic_DNA"/>
</dbReference>